<evidence type="ECO:0000256" key="1">
    <source>
        <dbReference type="SAM" id="MobiDB-lite"/>
    </source>
</evidence>
<sequence>MARPGLGQKNRPGHFGLSSPKPRDPFFRAWWWNARVWSQEWPLRPWC</sequence>
<protein>
    <submittedName>
        <fullName evidence="2">Uncharacterized protein</fullName>
    </submittedName>
</protein>
<name>A0ABN9AEU2_9NEOB</name>
<reference evidence="2" key="1">
    <citation type="submission" date="2023-05" db="EMBL/GenBank/DDBJ databases">
        <authorList>
            <person name="Stuckert A."/>
        </authorList>
    </citation>
    <scope>NUCLEOTIDE SEQUENCE</scope>
</reference>
<keyword evidence="3" id="KW-1185">Reference proteome</keyword>
<accession>A0ABN9AEU2</accession>
<proteinExistence type="predicted"/>
<gene>
    <name evidence="2" type="ORF">SPARVUS_LOCUS538542</name>
</gene>
<evidence type="ECO:0000313" key="3">
    <source>
        <dbReference type="Proteomes" id="UP001162483"/>
    </source>
</evidence>
<evidence type="ECO:0000313" key="2">
    <source>
        <dbReference type="EMBL" id="CAI9534163.1"/>
    </source>
</evidence>
<dbReference type="Proteomes" id="UP001162483">
    <property type="component" value="Unassembled WGS sequence"/>
</dbReference>
<comment type="caution">
    <text evidence="2">The sequence shown here is derived from an EMBL/GenBank/DDBJ whole genome shotgun (WGS) entry which is preliminary data.</text>
</comment>
<feature type="region of interest" description="Disordered" evidence="1">
    <location>
        <begin position="1"/>
        <end position="22"/>
    </location>
</feature>
<dbReference type="EMBL" id="CATNWA010000181">
    <property type="protein sequence ID" value="CAI9534163.1"/>
    <property type="molecule type" value="Genomic_DNA"/>
</dbReference>
<organism evidence="2 3">
    <name type="scientific">Staurois parvus</name>
    <dbReference type="NCBI Taxonomy" id="386267"/>
    <lineage>
        <taxon>Eukaryota</taxon>
        <taxon>Metazoa</taxon>
        <taxon>Chordata</taxon>
        <taxon>Craniata</taxon>
        <taxon>Vertebrata</taxon>
        <taxon>Euteleostomi</taxon>
        <taxon>Amphibia</taxon>
        <taxon>Batrachia</taxon>
        <taxon>Anura</taxon>
        <taxon>Neobatrachia</taxon>
        <taxon>Ranoidea</taxon>
        <taxon>Ranidae</taxon>
        <taxon>Staurois</taxon>
    </lineage>
</organism>